<dbReference type="InterPro" id="IPR029058">
    <property type="entry name" value="AB_hydrolase_fold"/>
</dbReference>
<dbReference type="InterPro" id="IPR003140">
    <property type="entry name" value="PLipase/COase/thioEstase"/>
</dbReference>
<dbReference type="Pfam" id="PF02230">
    <property type="entry name" value="Abhydrolase_2"/>
    <property type="match status" value="1"/>
</dbReference>
<evidence type="ECO:0000259" key="1">
    <source>
        <dbReference type="Pfam" id="PF02230"/>
    </source>
</evidence>
<dbReference type="EMBL" id="BMGK01000005">
    <property type="protein sequence ID" value="GGD91034.1"/>
    <property type="molecule type" value="Genomic_DNA"/>
</dbReference>
<feature type="domain" description="Phospholipase/carboxylesterase/thioesterase" evidence="1">
    <location>
        <begin position="20"/>
        <end position="215"/>
    </location>
</feature>
<proteinExistence type="predicted"/>
<protein>
    <submittedName>
        <fullName evidence="2">Esterase</fullName>
    </submittedName>
</protein>
<organism evidence="2 3">
    <name type="scientific">Planktosalinus lacus</name>
    <dbReference type="NCBI Taxonomy" id="1526573"/>
    <lineage>
        <taxon>Bacteria</taxon>
        <taxon>Pseudomonadati</taxon>
        <taxon>Bacteroidota</taxon>
        <taxon>Flavobacteriia</taxon>
        <taxon>Flavobacteriales</taxon>
        <taxon>Flavobacteriaceae</taxon>
        <taxon>Planktosalinus</taxon>
    </lineage>
</organism>
<name>A0A8J2YAC7_9FLAO</name>
<dbReference type="Gene3D" id="3.40.50.1820">
    <property type="entry name" value="alpha/beta hydrolase"/>
    <property type="match status" value="1"/>
</dbReference>
<accession>A0A8J2YAC7</accession>
<evidence type="ECO:0000313" key="3">
    <source>
        <dbReference type="Proteomes" id="UP000652231"/>
    </source>
</evidence>
<gene>
    <name evidence="2" type="ORF">GCM10011312_13550</name>
</gene>
<dbReference type="SUPFAM" id="SSF53474">
    <property type="entry name" value="alpha/beta-Hydrolases"/>
    <property type="match status" value="1"/>
</dbReference>
<dbReference type="Proteomes" id="UP000652231">
    <property type="component" value="Unassembled WGS sequence"/>
</dbReference>
<reference evidence="2" key="1">
    <citation type="journal article" date="2014" name="Int. J. Syst. Evol. Microbiol.">
        <title>Complete genome sequence of Corynebacterium casei LMG S-19264T (=DSM 44701T), isolated from a smear-ripened cheese.</title>
        <authorList>
            <consortium name="US DOE Joint Genome Institute (JGI-PGF)"/>
            <person name="Walter F."/>
            <person name="Albersmeier A."/>
            <person name="Kalinowski J."/>
            <person name="Ruckert C."/>
        </authorList>
    </citation>
    <scope>NUCLEOTIDE SEQUENCE</scope>
    <source>
        <strain evidence="2">CGMCC 1.12924</strain>
    </source>
</reference>
<dbReference type="GO" id="GO:0016787">
    <property type="term" value="F:hydrolase activity"/>
    <property type="evidence" value="ECO:0007669"/>
    <property type="project" value="InterPro"/>
</dbReference>
<dbReference type="RefSeq" id="WP_188440879.1">
    <property type="nucleotide sequence ID" value="NZ_BMGK01000005.1"/>
</dbReference>
<sequence length="221" mass="25444">MHSLEKEVSYKTINTYSTLNEHTENTKNIWVCFHGLGYLSKYFINYFQDLDQEKNYIIAPQAPSKYYQGKSFKYVGASWLTKENTMLETQNVLKYLDAVYANENLQNSLNKLILFGFSQGVSVGLRWVAHRKINCKAILIHSGGIPKELTAADFTFLSENTKVYLIYGKQDEYINEERIQAEKLLAEKLFGKRINIMSFDGKHIVNTTLIAKIAKELSESN</sequence>
<dbReference type="AlphaFoldDB" id="A0A8J2YAC7"/>
<evidence type="ECO:0000313" key="2">
    <source>
        <dbReference type="EMBL" id="GGD91034.1"/>
    </source>
</evidence>
<comment type="caution">
    <text evidence="2">The sequence shown here is derived from an EMBL/GenBank/DDBJ whole genome shotgun (WGS) entry which is preliminary data.</text>
</comment>
<reference evidence="2" key="2">
    <citation type="submission" date="2020-09" db="EMBL/GenBank/DDBJ databases">
        <authorList>
            <person name="Sun Q."/>
            <person name="Zhou Y."/>
        </authorList>
    </citation>
    <scope>NUCLEOTIDE SEQUENCE</scope>
    <source>
        <strain evidence="2">CGMCC 1.12924</strain>
    </source>
</reference>
<keyword evidence="3" id="KW-1185">Reference proteome</keyword>